<name>M8AY09_AEGTA</name>
<organism evidence="1">
    <name type="scientific">Aegilops tauschii</name>
    <name type="common">Tausch's goatgrass</name>
    <name type="synonym">Aegilops squarrosa</name>
    <dbReference type="NCBI Taxonomy" id="37682"/>
    <lineage>
        <taxon>Eukaryota</taxon>
        <taxon>Viridiplantae</taxon>
        <taxon>Streptophyta</taxon>
        <taxon>Embryophyta</taxon>
        <taxon>Tracheophyta</taxon>
        <taxon>Spermatophyta</taxon>
        <taxon>Magnoliopsida</taxon>
        <taxon>Liliopsida</taxon>
        <taxon>Poales</taxon>
        <taxon>Poaceae</taxon>
        <taxon>BOP clade</taxon>
        <taxon>Pooideae</taxon>
        <taxon>Triticodae</taxon>
        <taxon>Triticeae</taxon>
        <taxon>Triticinae</taxon>
        <taxon>Aegilops</taxon>
    </lineage>
</organism>
<proteinExistence type="predicted"/>
<dbReference type="EnsemblPlants" id="EMT06269">
    <property type="protein sequence ID" value="EMT06269"/>
    <property type="gene ID" value="F775_25098"/>
</dbReference>
<accession>M8AY09</accession>
<sequence>MAPSPLPSRITKAAAGCLSLRILGFSGVERFGSLLVVAPWGLSLTRKLGCLLFHVGFSFDKAYVRGSVVMAFTCFVIYRLVILPVGRLDIKAFDPLPYSMGLTTICYTCRGVARETGMEVVDITDKFMLEVMFIKLQLPQPQFFCCKVGERFVVTMKFHPSTQHQRRDDEAMTQGYIHFGEDLLPQPMWL</sequence>
<evidence type="ECO:0000313" key="1">
    <source>
        <dbReference type="EnsemblPlants" id="EMT06269"/>
    </source>
</evidence>
<reference evidence="1" key="1">
    <citation type="submission" date="2015-06" db="UniProtKB">
        <authorList>
            <consortium name="EnsemblPlants"/>
        </authorList>
    </citation>
    <scope>IDENTIFICATION</scope>
</reference>
<protein>
    <submittedName>
        <fullName evidence="1">Uncharacterized protein</fullName>
    </submittedName>
</protein>
<dbReference type="AlphaFoldDB" id="M8AY09"/>